<evidence type="ECO:0000313" key="1">
    <source>
        <dbReference type="EMBL" id="VTZ50529.1"/>
    </source>
</evidence>
<proteinExistence type="predicted"/>
<comment type="caution">
    <text evidence="1">The sequence shown here is derived from an EMBL/GenBank/DDBJ whole genome shotgun (WGS) entry which is preliminary data.</text>
</comment>
<name>A0A8B6M675_METTU</name>
<gene>
    <name evidence="1" type="ORF">MPC4_250037</name>
</gene>
<dbReference type="EMBL" id="CABFMQ020000082">
    <property type="protein sequence ID" value="VTZ50529.1"/>
    <property type="molecule type" value="Genomic_DNA"/>
</dbReference>
<sequence>MHACLIRPSAGEPFQASDAQVELAEENDGHGHGAEGLRGRHSRRCPWNICERGCRQD</sequence>
<reference evidence="1 2" key="1">
    <citation type="submission" date="2019-05" db="EMBL/GenBank/DDBJ databases">
        <authorList>
            <person name="Farhan Ul Haque M."/>
        </authorList>
    </citation>
    <scope>NUCLEOTIDE SEQUENCE [LARGE SCALE GENOMIC DNA]</scope>
    <source>
        <strain evidence="1">2</strain>
    </source>
</reference>
<protein>
    <submittedName>
        <fullName evidence="1">Uncharacterized protein</fullName>
    </submittedName>
</protein>
<dbReference type="AlphaFoldDB" id="A0A8B6M675"/>
<evidence type="ECO:0000313" key="2">
    <source>
        <dbReference type="Proteomes" id="UP000485880"/>
    </source>
</evidence>
<keyword evidence="2" id="KW-1185">Reference proteome</keyword>
<dbReference type="Proteomes" id="UP000485880">
    <property type="component" value="Unassembled WGS sequence"/>
</dbReference>
<accession>A0A8B6M675</accession>
<organism evidence="1 2">
    <name type="scientific">Methylocella tundrae</name>
    <dbReference type="NCBI Taxonomy" id="227605"/>
    <lineage>
        <taxon>Bacteria</taxon>
        <taxon>Pseudomonadati</taxon>
        <taxon>Pseudomonadota</taxon>
        <taxon>Alphaproteobacteria</taxon>
        <taxon>Hyphomicrobiales</taxon>
        <taxon>Beijerinckiaceae</taxon>
        <taxon>Methylocella</taxon>
    </lineage>
</organism>